<dbReference type="GO" id="GO:0042802">
    <property type="term" value="F:identical protein binding"/>
    <property type="evidence" value="ECO:0007669"/>
    <property type="project" value="TreeGrafter"/>
</dbReference>
<reference evidence="2" key="1">
    <citation type="submission" date="2021-03" db="EMBL/GenBank/DDBJ databases">
        <title>Molecular epidemiology and mechanisms of colistin and carbapenem resistance in Enterobacteriaceae from clinical isolates, the environment and porcine samples in Pretoria, South Africa.</title>
        <authorList>
            <person name="Bogoshi D."/>
            <person name="Mbelle N.M."/>
            <person name="Naidoo V."/>
            <person name="Osei Sekyere J."/>
        </authorList>
    </citation>
    <scope>NUCLEOTIDE SEQUENCE</scope>
    <source>
        <strain evidence="2">C027</strain>
    </source>
</reference>
<comment type="caution">
    <text evidence="2">The sequence shown here is derived from an EMBL/GenBank/DDBJ whole genome shotgun (WGS) entry which is preliminary data.</text>
</comment>
<dbReference type="PANTHER" id="PTHR11550:SF0">
    <property type="entry name" value="CTP SYNTHASE-RELATED"/>
    <property type="match status" value="1"/>
</dbReference>
<accession>A0A939NNX9</accession>
<dbReference type="AlphaFoldDB" id="A0A939NNX9"/>
<sequence length="160" mass="17279">MATTGATVQVIPHITNAIKERVLAGGEGHDVVLVEIGGTVGDIESLPFLEAIRQMAVEIGREHTLFMHLTLVPYMAAAGEVKTKPTQHSVKELLSIGIQPDILICRSDRAVPANERAKIALFCNVPEKAVISLKDVDSIYKIPGLLKSQGWTIIFVNDSA</sequence>
<name>A0A939NNX9_KLEPN</name>
<feature type="domain" description="CTP synthase N-terminal" evidence="1">
    <location>
        <begin position="4"/>
        <end position="153"/>
    </location>
</feature>
<dbReference type="InterPro" id="IPR004468">
    <property type="entry name" value="CTP_synthase"/>
</dbReference>
<dbReference type="SUPFAM" id="SSF52540">
    <property type="entry name" value="P-loop containing nucleoside triphosphate hydrolases"/>
    <property type="match status" value="1"/>
</dbReference>
<proteinExistence type="predicted"/>
<dbReference type="EMBL" id="JAGETM010000031">
    <property type="protein sequence ID" value="MBO1997617.1"/>
    <property type="molecule type" value="Genomic_DNA"/>
</dbReference>
<evidence type="ECO:0000313" key="3">
    <source>
        <dbReference type="Proteomes" id="UP000664002"/>
    </source>
</evidence>
<dbReference type="InterPro" id="IPR027417">
    <property type="entry name" value="P-loop_NTPase"/>
</dbReference>
<dbReference type="GO" id="GO:0005829">
    <property type="term" value="C:cytosol"/>
    <property type="evidence" value="ECO:0007669"/>
    <property type="project" value="TreeGrafter"/>
</dbReference>
<evidence type="ECO:0000259" key="1">
    <source>
        <dbReference type="Pfam" id="PF06418"/>
    </source>
</evidence>
<evidence type="ECO:0000313" key="2">
    <source>
        <dbReference type="EMBL" id="MBO1997617.1"/>
    </source>
</evidence>
<dbReference type="GO" id="GO:0019856">
    <property type="term" value="P:pyrimidine nucleobase biosynthetic process"/>
    <property type="evidence" value="ECO:0007669"/>
    <property type="project" value="TreeGrafter"/>
</dbReference>
<dbReference type="PANTHER" id="PTHR11550">
    <property type="entry name" value="CTP SYNTHASE"/>
    <property type="match status" value="1"/>
</dbReference>
<organism evidence="2 3">
    <name type="scientific">Klebsiella pneumoniae</name>
    <dbReference type="NCBI Taxonomy" id="573"/>
    <lineage>
        <taxon>Bacteria</taxon>
        <taxon>Pseudomonadati</taxon>
        <taxon>Pseudomonadota</taxon>
        <taxon>Gammaproteobacteria</taxon>
        <taxon>Enterobacterales</taxon>
        <taxon>Enterobacteriaceae</taxon>
        <taxon>Klebsiella/Raoultella group</taxon>
        <taxon>Klebsiella</taxon>
        <taxon>Klebsiella pneumoniae complex</taxon>
    </lineage>
</organism>
<dbReference type="Pfam" id="PF06418">
    <property type="entry name" value="CTP_synth_N"/>
    <property type="match status" value="1"/>
</dbReference>
<dbReference type="GO" id="GO:0006241">
    <property type="term" value="P:CTP biosynthetic process"/>
    <property type="evidence" value="ECO:0007669"/>
    <property type="project" value="TreeGrafter"/>
</dbReference>
<gene>
    <name evidence="2" type="ORF">J4730_19435</name>
</gene>
<dbReference type="Proteomes" id="UP000664002">
    <property type="component" value="Unassembled WGS sequence"/>
</dbReference>
<dbReference type="InterPro" id="IPR017456">
    <property type="entry name" value="CTP_synthase_N"/>
</dbReference>
<protein>
    <recommendedName>
        <fullName evidence="1">CTP synthase N-terminal domain-containing protein</fullName>
    </recommendedName>
</protein>
<dbReference type="GO" id="GO:0003883">
    <property type="term" value="F:CTP synthase activity"/>
    <property type="evidence" value="ECO:0007669"/>
    <property type="project" value="InterPro"/>
</dbReference>
<dbReference type="Gene3D" id="3.40.50.300">
    <property type="entry name" value="P-loop containing nucleotide triphosphate hydrolases"/>
    <property type="match status" value="1"/>
</dbReference>